<keyword evidence="8" id="KW-1185">Reference proteome</keyword>
<dbReference type="Gene3D" id="2.60.120.330">
    <property type="entry name" value="B-lactam Antibiotic, Isopenicillin N Synthase, Chain"/>
    <property type="match status" value="2"/>
</dbReference>
<reference evidence="7" key="1">
    <citation type="submission" date="2022-11" db="EMBL/GenBank/DDBJ databases">
        <authorList>
            <person name="Hyden B.L."/>
            <person name="Feng K."/>
            <person name="Yates T."/>
            <person name="Jawdy S."/>
            <person name="Smart L.B."/>
            <person name="Muchero W."/>
        </authorList>
    </citation>
    <scope>NUCLEOTIDE SEQUENCE</scope>
    <source>
        <tissue evidence="7">Shoot tip</tissue>
    </source>
</reference>
<keyword evidence="2 5" id="KW-0479">Metal-binding</keyword>
<gene>
    <name evidence="7" type="ORF">OIU85_016389</name>
</gene>
<keyword evidence="5" id="KW-0560">Oxidoreductase</keyword>
<evidence type="ECO:0000259" key="6">
    <source>
        <dbReference type="PROSITE" id="PS51471"/>
    </source>
</evidence>
<dbReference type="AlphaFoldDB" id="A0A9Q0V556"/>
<proteinExistence type="inferred from homology"/>
<dbReference type="Proteomes" id="UP001151529">
    <property type="component" value="Chromosome 6"/>
</dbReference>
<evidence type="ECO:0000256" key="1">
    <source>
        <dbReference type="ARBA" id="ARBA00008056"/>
    </source>
</evidence>
<reference evidence="7" key="2">
    <citation type="journal article" date="2023" name="Int. J. Mol. Sci.">
        <title>De Novo Assembly and Annotation of 11 Diverse Shrub Willow (Salix) Genomes Reveals Novel Gene Organization in Sex-Linked Regions.</title>
        <authorList>
            <person name="Hyden B."/>
            <person name="Feng K."/>
            <person name="Yates T.B."/>
            <person name="Jawdy S."/>
            <person name="Cereghino C."/>
            <person name="Smart L.B."/>
            <person name="Muchero W."/>
        </authorList>
    </citation>
    <scope>NUCLEOTIDE SEQUENCE [LARGE SCALE GENOMIC DNA]</scope>
    <source>
        <tissue evidence="7">Shoot tip</tissue>
    </source>
</reference>
<sequence length="304" mass="34037">MTKSLLCWPEPVIRVQSLAASGIRANPRAEVDVPVIDFQNLFSSDRGLCDEALRCVHNACREWGFFQIVNHGVSHELMKRTCEVWHEFFNLPLEEKQKYANTPATYEGELVAEYGSEVVRLGGKLMKVLSMNLGLEEDSLLKSFGGEENVGACLRVSYYPKCPQPDLTLGLSPHSDPGGLTILLPDENVGGLQVCRKGSWLTVKPVPNAFIINIGDQIQVLSNAIYQSVEHRVIVNSNEDRVSLAIFYNPKSDQLLEPCKKLLTKDRPALYKPMTYDEYRLTIRAKGPCGKKQVESLKSPRQSD</sequence>
<dbReference type="InterPro" id="IPR026992">
    <property type="entry name" value="DIOX_N"/>
</dbReference>
<comment type="caution">
    <text evidence="7">The sequence shown here is derived from an EMBL/GenBank/DDBJ whole genome shotgun (WGS) entry which is preliminary data.</text>
</comment>
<keyword evidence="3" id="KW-0847">Vitamin C</keyword>
<dbReference type="GO" id="GO:0046872">
    <property type="term" value="F:metal ion binding"/>
    <property type="evidence" value="ECO:0007669"/>
    <property type="project" value="UniProtKB-KW"/>
</dbReference>
<dbReference type="InterPro" id="IPR027443">
    <property type="entry name" value="IPNS-like_sf"/>
</dbReference>
<evidence type="ECO:0000256" key="2">
    <source>
        <dbReference type="ARBA" id="ARBA00022723"/>
    </source>
</evidence>
<dbReference type="InterPro" id="IPR044861">
    <property type="entry name" value="IPNS-like_FE2OG_OXY"/>
</dbReference>
<evidence type="ECO:0000256" key="3">
    <source>
        <dbReference type="ARBA" id="ARBA00022896"/>
    </source>
</evidence>
<feature type="domain" description="Fe2OG dioxygenase" evidence="6">
    <location>
        <begin position="149"/>
        <end position="250"/>
    </location>
</feature>
<dbReference type="InterPro" id="IPR005123">
    <property type="entry name" value="Oxoglu/Fe-dep_dioxygenase_dom"/>
</dbReference>
<name>A0A9Q0V556_SALVM</name>
<keyword evidence="4 5" id="KW-0408">Iron</keyword>
<organism evidence="7 8">
    <name type="scientific">Salix viminalis</name>
    <name type="common">Common osier</name>
    <name type="synonym">Basket willow</name>
    <dbReference type="NCBI Taxonomy" id="40686"/>
    <lineage>
        <taxon>Eukaryota</taxon>
        <taxon>Viridiplantae</taxon>
        <taxon>Streptophyta</taxon>
        <taxon>Embryophyta</taxon>
        <taxon>Tracheophyta</taxon>
        <taxon>Spermatophyta</taxon>
        <taxon>Magnoliopsida</taxon>
        <taxon>eudicotyledons</taxon>
        <taxon>Gunneridae</taxon>
        <taxon>Pentapetalae</taxon>
        <taxon>rosids</taxon>
        <taxon>fabids</taxon>
        <taxon>Malpighiales</taxon>
        <taxon>Salicaceae</taxon>
        <taxon>Saliceae</taxon>
        <taxon>Salix</taxon>
    </lineage>
</organism>
<keyword evidence="7" id="KW-0223">Dioxygenase</keyword>
<evidence type="ECO:0000256" key="5">
    <source>
        <dbReference type="RuleBase" id="RU003682"/>
    </source>
</evidence>
<dbReference type="GO" id="GO:0031418">
    <property type="term" value="F:L-ascorbic acid binding"/>
    <property type="evidence" value="ECO:0007669"/>
    <property type="project" value="UniProtKB-KW"/>
</dbReference>
<dbReference type="PANTHER" id="PTHR47991">
    <property type="entry name" value="OXOGLUTARATE/IRON-DEPENDENT DIOXYGENASE"/>
    <property type="match status" value="1"/>
</dbReference>
<dbReference type="SUPFAM" id="SSF51197">
    <property type="entry name" value="Clavaminate synthase-like"/>
    <property type="match status" value="1"/>
</dbReference>
<dbReference type="GO" id="GO:0051213">
    <property type="term" value="F:dioxygenase activity"/>
    <property type="evidence" value="ECO:0007669"/>
    <property type="project" value="UniProtKB-KW"/>
</dbReference>
<protein>
    <submittedName>
        <fullName evidence="7">LEUCOANTHOCYANIDIN DIOXYGENASE-LIKE</fullName>
    </submittedName>
</protein>
<dbReference type="PROSITE" id="PS51471">
    <property type="entry name" value="FE2OG_OXY"/>
    <property type="match status" value="1"/>
</dbReference>
<evidence type="ECO:0000313" key="7">
    <source>
        <dbReference type="EMBL" id="KAJ6742309.1"/>
    </source>
</evidence>
<dbReference type="InterPro" id="IPR050295">
    <property type="entry name" value="Plant_2OG-oxidoreductases"/>
</dbReference>
<accession>A0A9Q0V556</accession>
<evidence type="ECO:0000256" key="4">
    <source>
        <dbReference type="ARBA" id="ARBA00023004"/>
    </source>
</evidence>
<evidence type="ECO:0000313" key="8">
    <source>
        <dbReference type="Proteomes" id="UP001151529"/>
    </source>
</evidence>
<comment type="similarity">
    <text evidence="1 5">Belongs to the iron/ascorbate-dependent oxidoreductase family.</text>
</comment>
<dbReference type="Pfam" id="PF14226">
    <property type="entry name" value="DIOX_N"/>
    <property type="match status" value="1"/>
</dbReference>
<dbReference type="OrthoDB" id="288590at2759"/>
<dbReference type="EMBL" id="JAPFFL010000002">
    <property type="protein sequence ID" value="KAJ6742309.1"/>
    <property type="molecule type" value="Genomic_DNA"/>
</dbReference>
<dbReference type="Pfam" id="PF03171">
    <property type="entry name" value="2OG-FeII_Oxy"/>
    <property type="match status" value="1"/>
</dbReference>